<feature type="transmembrane region" description="Helical" evidence="2">
    <location>
        <begin position="163"/>
        <end position="183"/>
    </location>
</feature>
<proteinExistence type="predicted"/>
<organism evidence="3 5">
    <name type="scientific">Curtobacterium luteum</name>
    <dbReference type="NCBI Taxonomy" id="33881"/>
    <lineage>
        <taxon>Bacteria</taxon>
        <taxon>Bacillati</taxon>
        <taxon>Actinomycetota</taxon>
        <taxon>Actinomycetes</taxon>
        <taxon>Micrococcales</taxon>
        <taxon>Microbacteriaceae</taxon>
        <taxon>Curtobacterium</taxon>
    </lineage>
</organism>
<reference evidence="4 6" key="3">
    <citation type="submission" date="2021-01" db="EMBL/GenBank/DDBJ databases">
        <title>Sequencing the genomes of 1000 actinobacteria strains.</title>
        <authorList>
            <person name="Klenk H.-P."/>
        </authorList>
    </citation>
    <scope>NUCLEOTIDE SEQUENCE [LARGE SCALE GENOMIC DNA]</scope>
    <source>
        <strain evidence="4 6">DSM 20542</strain>
    </source>
</reference>
<dbReference type="Pfam" id="PF05656">
    <property type="entry name" value="DUF805"/>
    <property type="match status" value="1"/>
</dbReference>
<keyword evidence="2" id="KW-1133">Transmembrane helix</keyword>
<dbReference type="GO" id="GO:0005886">
    <property type="term" value="C:plasma membrane"/>
    <property type="evidence" value="ECO:0007669"/>
    <property type="project" value="TreeGrafter"/>
</dbReference>
<feature type="transmembrane region" description="Helical" evidence="2">
    <location>
        <begin position="81"/>
        <end position="105"/>
    </location>
</feature>
<dbReference type="AlphaFoldDB" id="A0A8H9GDI2"/>
<comment type="caution">
    <text evidence="3">The sequence shown here is derived from an EMBL/GenBank/DDBJ whole genome shotgun (WGS) entry which is preliminary data.</text>
</comment>
<dbReference type="EMBL" id="JAFBCG010000001">
    <property type="protein sequence ID" value="MBM7802117.1"/>
    <property type="molecule type" value="Genomic_DNA"/>
</dbReference>
<keyword evidence="2" id="KW-0472">Membrane</keyword>
<sequence length="198" mass="21875">MSDQYPPQNPYGQEPAQNPYGQQSGQNPYGQQPQYGQPAPTGPNGEPPLWAPWYGISFPNAIKRFFKKYVRFDGRASRSEFWWWYLANVIVTGVLYAIYGIGAGTSQYQTVSTTYGSTSTMTSPSALFVIGGILLLLWGLATIIPNLALAWRRLHDANFAGPFIFLGLIPVVGGLILLVLYLLPSKPEGARFDQPQRG</sequence>
<dbReference type="PANTHER" id="PTHR34980">
    <property type="entry name" value="INNER MEMBRANE PROTEIN-RELATED-RELATED"/>
    <property type="match status" value="1"/>
</dbReference>
<evidence type="ECO:0000313" key="5">
    <source>
        <dbReference type="Proteomes" id="UP000648535"/>
    </source>
</evidence>
<evidence type="ECO:0000313" key="6">
    <source>
        <dbReference type="Proteomes" id="UP000746584"/>
    </source>
</evidence>
<feature type="region of interest" description="Disordered" evidence="1">
    <location>
        <begin position="1"/>
        <end position="42"/>
    </location>
</feature>
<name>A0A8H9GDI2_9MICO</name>
<protein>
    <submittedName>
        <fullName evidence="4">Uncharacterized membrane protein YhaH (DUF805 family)</fullName>
    </submittedName>
</protein>
<evidence type="ECO:0000256" key="1">
    <source>
        <dbReference type="SAM" id="MobiDB-lite"/>
    </source>
</evidence>
<dbReference type="InterPro" id="IPR008523">
    <property type="entry name" value="DUF805"/>
</dbReference>
<evidence type="ECO:0000313" key="3">
    <source>
        <dbReference type="EMBL" id="GGL04116.1"/>
    </source>
</evidence>
<dbReference type="Proteomes" id="UP000648535">
    <property type="component" value="Unassembled WGS sequence"/>
</dbReference>
<feature type="transmembrane region" description="Helical" evidence="2">
    <location>
        <begin position="125"/>
        <end position="151"/>
    </location>
</feature>
<gene>
    <name evidence="3" type="ORF">GCM10009769_22910</name>
    <name evidence="4" type="ORF">JOE58_001368</name>
</gene>
<accession>A0A8H9GDI2</accession>
<keyword evidence="6" id="KW-1185">Reference proteome</keyword>
<evidence type="ECO:0000313" key="4">
    <source>
        <dbReference type="EMBL" id="MBM7802117.1"/>
    </source>
</evidence>
<dbReference type="PANTHER" id="PTHR34980:SF2">
    <property type="entry name" value="INNER MEMBRANE PROTEIN YHAH-RELATED"/>
    <property type="match status" value="1"/>
</dbReference>
<reference evidence="3" key="1">
    <citation type="journal article" date="2014" name="Int. J. Syst. Evol. Microbiol.">
        <title>Complete genome sequence of Corynebacterium casei LMG S-19264T (=DSM 44701T), isolated from a smear-ripened cheese.</title>
        <authorList>
            <consortium name="US DOE Joint Genome Institute (JGI-PGF)"/>
            <person name="Walter F."/>
            <person name="Albersmeier A."/>
            <person name="Kalinowski J."/>
            <person name="Ruckert C."/>
        </authorList>
    </citation>
    <scope>NUCLEOTIDE SEQUENCE</scope>
    <source>
        <strain evidence="3">JCM 1480</strain>
    </source>
</reference>
<dbReference type="Proteomes" id="UP000746584">
    <property type="component" value="Unassembled WGS sequence"/>
</dbReference>
<dbReference type="EMBL" id="BMOI01000009">
    <property type="protein sequence ID" value="GGL04116.1"/>
    <property type="molecule type" value="Genomic_DNA"/>
</dbReference>
<keyword evidence="2" id="KW-0812">Transmembrane</keyword>
<reference evidence="3" key="2">
    <citation type="submission" date="2020-09" db="EMBL/GenBank/DDBJ databases">
        <authorList>
            <person name="Sun Q."/>
            <person name="Ohkuma M."/>
        </authorList>
    </citation>
    <scope>NUCLEOTIDE SEQUENCE</scope>
    <source>
        <strain evidence="3">JCM 1480</strain>
    </source>
</reference>
<evidence type="ECO:0000256" key="2">
    <source>
        <dbReference type="SAM" id="Phobius"/>
    </source>
</evidence>
<feature type="compositionally biased region" description="Low complexity" evidence="1">
    <location>
        <begin position="19"/>
        <end position="42"/>
    </location>
</feature>
<dbReference type="RefSeq" id="WP_022904968.1">
    <property type="nucleotide sequence ID" value="NZ_BMOI01000009.1"/>
</dbReference>